<protein>
    <submittedName>
        <fullName evidence="1">Uncharacterized protein</fullName>
    </submittedName>
</protein>
<dbReference type="Proteomes" id="UP000828048">
    <property type="component" value="Chromosome 8"/>
</dbReference>
<organism evidence="1 2">
    <name type="scientific">Vaccinium darrowii</name>
    <dbReference type="NCBI Taxonomy" id="229202"/>
    <lineage>
        <taxon>Eukaryota</taxon>
        <taxon>Viridiplantae</taxon>
        <taxon>Streptophyta</taxon>
        <taxon>Embryophyta</taxon>
        <taxon>Tracheophyta</taxon>
        <taxon>Spermatophyta</taxon>
        <taxon>Magnoliopsida</taxon>
        <taxon>eudicotyledons</taxon>
        <taxon>Gunneridae</taxon>
        <taxon>Pentapetalae</taxon>
        <taxon>asterids</taxon>
        <taxon>Ericales</taxon>
        <taxon>Ericaceae</taxon>
        <taxon>Vaccinioideae</taxon>
        <taxon>Vaccinieae</taxon>
        <taxon>Vaccinium</taxon>
    </lineage>
</organism>
<keyword evidence="2" id="KW-1185">Reference proteome</keyword>
<evidence type="ECO:0000313" key="2">
    <source>
        <dbReference type="Proteomes" id="UP000828048"/>
    </source>
</evidence>
<sequence>MWTGMVSDARSDQVYSIKVVNEFPHDPTAFTQILALHKMDDSYFGEGLTLLGEKSTTATAIPNLSCEWKSFGSFYFIVPQVELDELEGSSMLATTIVLGRCSRVMISTDINHLAWLACLQVVDGNSYQFCIQPPDAKLCKRESTK</sequence>
<proteinExistence type="predicted"/>
<comment type="caution">
    <text evidence="1">The sequence shown here is derived from an EMBL/GenBank/DDBJ whole genome shotgun (WGS) entry which is preliminary data.</text>
</comment>
<reference evidence="1 2" key="1">
    <citation type="journal article" date="2021" name="Hortic Res">
        <title>High-quality reference genome and annotation aids understanding of berry development for evergreen blueberry (Vaccinium darrowii).</title>
        <authorList>
            <person name="Yu J."/>
            <person name="Hulse-Kemp A.M."/>
            <person name="Babiker E."/>
            <person name="Staton M."/>
        </authorList>
    </citation>
    <scope>NUCLEOTIDE SEQUENCE [LARGE SCALE GENOMIC DNA]</scope>
    <source>
        <strain evidence="2">cv. NJ 8807/NJ 8810</strain>
        <tissue evidence="1">Young leaf</tissue>
    </source>
</reference>
<evidence type="ECO:0000313" key="1">
    <source>
        <dbReference type="EMBL" id="KAH7853052.1"/>
    </source>
</evidence>
<accession>A0ACB7YI51</accession>
<name>A0ACB7YI51_9ERIC</name>
<gene>
    <name evidence="1" type="ORF">Vadar_032638</name>
</gene>
<dbReference type="EMBL" id="CM037158">
    <property type="protein sequence ID" value="KAH7853052.1"/>
    <property type="molecule type" value="Genomic_DNA"/>
</dbReference>